<feature type="transmembrane region" description="Helical" evidence="2">
    <location>
        <begin position="271"/>
        <end position="294"/>
    </location>
</feature>
<keyword evidence="2" id="KW-1133">Transmembrane helix</keyword>
<evidence type="ECO:0000259" key="3">
    <source>
        <dbReference type="PROSITE" id="PS50104"/>
    </source>
</evidence>
<dbReference type="EMBL" id="CP147982">
    <property type="protein sequence ID" value="WXK75243.1"/>
    <property type="molecule type" value="Genomic_DNA"/>
</dbReference>
<feature type="transmembrane region" description="Helical" evidence="2">
    <location>
        <begin position="177"/>
        <end position="201"/>
    </location>
</feature>
<evidence type="ECO:0000256" key="2">
    <source>
        <dbReference type="SAM" id="Phobius"/>
    </source>
</evidence>
<feature type="transmembrane region" description="Helical" evidence="2">
    <location>
        <begin position="565"/>
        <end position="582"/>
    </location>
</feature>
<evidence type="ECO:0000313" key="5">
    <source>
        <dbReference type="Proteomes" id="UP001626628"/>
    </source>
</evidence>
<feature type="region of interest" description="Disordered" evidence="1">
    <location>
        <begin position="1"/>
        <end position="23"/>
    </location>
</feature>
<evidence type="ECO:0000256" key="1">
    <source>
        <dbReference type="SAM" id="MobiDB-lite"/>
    </source>
</evidence>
<dbReference type="Proteomes" id="UP001626628">
    <property type="component" value="Chromosome"/>
</dbReference>
<keyword evidence="4" id="KW-0675">Receptor</keyword>
<feature type="transmembrane region" description="Helical" evidence="2">
    <location>
        <begin position="663"/>
        <end position="689"/>
    </location>
</feature>
<keyword evidence="5" id="KW-1185">Reference proteome</keyword>
<feature type="transmembrane region" description="Helical" evidence="2">
    <location>
        <begin position="237"/>
        <end position="259"/>
    </location>
</feature>
<dbReference type="PROSITE" id="PS50104">
    <property type="entry name" value="TIR"/>
    <property type="match status" value="1"/>
</dbReference>
<keyword evidence="2" id="KW-0472">Membrane</keyword>
<gene>
    <name evidence="4" type="ORF">WAB15_04225</name>
</gene>
<name>A0ABZ2QJ24_9ACTN</name>
<dbReference type="Pfam" id="PF13676">
    <property type="entry name" value="TIR_2"/>
    <property type="match status" value="1"/>
</dbReference>
<organism evidence="4 5">
    <name type="scientific">Streptomyces sirii</name>
    <dbReference type="NCBI Taxonomy" id="3127701"/>
    <lineage>
        <taxon>Bacteria</taxon>
        <taxon>Bacillati</taxon>
        <taxon>Actinomycetota</taxon>
        <taxon>Actinomycetes</taxon>
        <taxon>Kitasatosporales</taxon>
        <taxon>Streptomycetaceae</taxon>
        <taxon>Streptomyces</taxon>
    </lineage>
</organism>
<dbReference type="InterPro" id="IPR000157">
    <property type="entry name" value="TIR_dom"/>
</dbReference>
<reference evidence="4 5" key="1">
    <citation type="submission" date="2024-03" db="EMBL/GenBank/DDBJ databases">
        <title>The complete genome of Streptomyces sirii sp.nov.</title>
        <authorList>
            <person name="Zakalyukina Y.V."/>
            <person name="Belik A.R."/>
            <person name="Biryukov M.V."/>
            <person name="Baturina O.A."/>
            <person name="Kabilov M.R."/>
        </authorList>
    </citation>
    <scope>NUCLEOTIDE SEQUENCE [LARGE SCALE GENOMIC DNA]</scope>
    <source>
        <strain evidence="4 5">BP-8</strain>
    </source>
</reference>
<feature type="transmembrane region" description="Helical" evidence="2">
    <location>
        <begin position="322"/>
        <end position="341"/>
    </location>
</feature>
<feature type="transmembrane region" description="Helical" evidence="2">
    <location>
        <begin position="588"/>
        <end position="608"/>
    </location>
</feature>
<dbReference type="SUPFAM" id="SSF52200">
    <property type="entry name" value="Toll/Interleukin receptor TIR domain"/>
    <property type="match status" value="1"/>
</dbReference>
<keyword evidence="2" id="KW-0812">Transmembrane</keyword>
<feature type="domain" description="TIR" evidence="3">
    <location>
        <begin position="27"/>
        <end position="158"/>
    </location>
</feature>
<protein>
    <submittedName>
        <fullName evidence="4">Toll/interleukin-1 receptor domain-containing protein</fullName>
    </submittedName>
</protein>
<dbReference type="InterPro" id="IPR035897">
    <property type="entry name" value="Toll_tir_struct_dom_sf"/>
</dbReference>
<evidence type="ECO:0000313" key="4">
    <source>
        <dbReference type="EMBL" id="WXK75243.1"/>
    </source>
</evidence>
<dbReference type="RefSeq" id="WP_407285380.1">
    <property type="nucleotide sequence ID" value="NZ_CP147982.1"/>
</dbReference>
<dbReference type="Gene3D" id="3.40.50.10140">
    <property type="entry name" value="Toll/interleukin-1 receptor homology (TIR) domain"/>
    <property type="match status" value="1"/>
</dbReference>
<accession>A0ABZ2QJ24</accession>
<dbReference type="SMART" id="SM00255">
    <property type="entry name" value="TIR"/>
    <property type="match status" value="1"/>
</dbReference>
<sequence>MAGGGHEGTEETKGTADPPVRSESARRTVTVFVSYSRREFHFAEAVTATLRSQAALDPWFDVQRLRPGMDWAKALDESLDHADALLLLASPAALASAYVRREWTRALERGIPLHIGVVEAVELPPELAGFPVHDLRTRFWERAAELAEAMAQARTDTGVAAPRPNRFGLPGRMPTPVAATVVLSVLTSIALVWAIVLLVGLDLSVVHLAWNPFDHDVPWVDRGSALEVMRTKRWQGMMFGLLGLTALAAPLAPCVLVPGMRLVRRRSSRTALAIGFVVTVGVGLTVLVGVGLVMKSGELRNAAVTELFFPTPPEMTAVAEMLGAPLAGAVVCAAAGAVVVGRSRTLHLWLPTGANGDHHRTRIIRMRRARQQFAVEWTEFRAAWDAYPSLDTSALPRGADVVFMTQWKILCERLAALPAPVGEAPVTVEVRCPAPAEEAVAHHLRVACRQAGMAAGASPARWVLVLVSSQAPWPETARAIRRLGPRAICVLLDTVRLPSDAAELRRHQWLDFRERRPGSLFQLLAALRSPEADTAGEFLPPTPVITERYLAPAWVRYFVTSCRNITAFFPGFALVAVVLRPWQVQSTLLAAVTLLLVVHLVRMGNLAATRRISASRFRTHCVVASVLSFAWAGVAISVLWIPVTLSSTWRGQWSYIPKDRVSGLTLVALLGATAALPALITLFFPYFYLLLRGQWLPPTVTHANSPILPRHMGTWTGFEPVSSAPGMYFALLIEFWVAYA</sequence>
<feature type="transmembrane region" description="Helical" evidence="2">
    <location>
        <begin position="620"/>
        <end position="643"/>
    </location>
</feature>
<proteinExistence type="predicted"/>